<reference evidence="4" key="1">
    <citation type="submission" date="2023-10" db="EMBL/GenBank/DDBJ databases">
        <authorList>
            <person name="Domelevo Entfellner J.-B."/>
        </authorList>
    </citation>
    <scope>NUCLEOTIDE SEQUENCE</scope>
</reference>
<dbReference type="PANTHER" id="PTHR21450:SF19">
    <property type="entry name" value="F5M15.15"/>
    <property type="match status" value="1"/>
</dbReference>
<dbReference type="EMBL" id="OY731406">
    <property type="protein sequence ID" value="CAJ1973176.1"/>
    <property type="molecule type" value="Genomic_DNA"/>
</dbReference>
<feature type="domain" description="DUF632" evidence="2">
    <location>
        <begin position="247"/>
        <end position="561"/>
    </location>
</feature>
<evidence type="ECO:0000259" key="2">
    <source>
        <dbReference type="Pfam" id="PF04782"/>
    </source>
</evidence>
<proteinExistence type="predicted"/>
<feature type="compositionally biased region" description="Basic and acidic residues" evidence="1">
    <location>
        <begin position="180"/>
        <end position="194"/>
    </location>
</feature>
<name>A0AA86VPV1_9FABA</name>
<dbReference type="Proteomes" id="UP001189624">
    <property type="component" value="Chromosome 9"/>
</dbReference>
<dbReference type="AlphaFoldDB" id="A0AA86VPV1"/>
<evidence type="ECO:0000313" key="4">
    <source>
        <dbReference type="EMBL" id="CAJ1973176.1"/>
    </source>
</evidence>
<dbReference type="Pfam" id="PF04782">
    <property type="entry name" value="DUF632"/>
    <property type="match status" value="1"/>
</dbReference>
<dbReference type="InterPro" id="IPR006867">
    <property type="entry name" value="DUF632"/>
</dbReference>
<keyword evidence="5" id="KW-1185">Reference proteome</keyword>
<dbReference type="InterPro" id="IPR006868">
    <property type="entry name" value="DUF630"/>
</dbReference>
<feature type="domain" description="DUF630" evidence="3">
    <location>
        <begin position="1"/>
        <end position="57"/>
    </location>
</feature>
<evidence type="ECO:0000256" key="1">
    <source>
        <dbReference type="SAM" id="MobiDB-lite"/>
    </source>
</evidence>
<feature type="region of interest" description="Disordered" evidence="1">
    <location>
        <begin position="174"/>
        <end position="219"/>
    </location>
</feature>
<dbReference type="PANTHER" id="PTHR21450">
    <property type="entry name" value="PROTEIN ALTERED PHOSPHATE STARVATION RESPONSE 1"/>
    <property type="match status" value="1"/>
</dbReference>
<evidence type="ECO:0008006" key="6">
    <source>
        <dbReference type="Google" id="ProtNLM"/>
    </source>
</evidence>
<accession>A0AA86VPV1</accession>
<organism evidence="4 5">
    <name type="scientific">Sphenostylis stenocarpa</name>
    <dbReference type="NCBI Taxonomy" id="92480"/>
    <lineage>
        <taxon>Eukaryota</taxon>
        <taxon>Viridiplantae</taxon>
        <taxon>Streptophyta</taxon>
        <taxon>Embryophyta</taxon>
        <taxon>Tracheophyta</taxon>
        <taxon>Spermatophyta</taxon>
        <taxon>Magnoliopsida</taxon>
        <taxon>eudicotyledons</taxon>
        <taxon>Gunneridae</taxon>
        <taxon>Pentapetalae</taxon>
        <taxon>rosids</taxon>
        <taxon>fabids</taxon>
        <taxon>Fabales</taxon>
        <taxon>Fabaceae</taxon>
        <taxon>Papilionoideae</taxon>
        <taxon>50 kb inversion clade</taxon>
        <taxon>NPAAA clade</taxon>
        <taxon>indigoferoid/millettioid clade</taxon>
        <taxon>Phaseoleae</taxon>
        <taxon>Sphenostylis</taxon>
    </lineage>
</organism>
<dbReference type="Gramene" id="rna-AYBTSS11_LOCUS25236">
    <property type="protein sequence ID" value="CAJ1973176.1"/>
    <property type="gene ID" value="gene-AYBTSS11_LOCUS25236"/>
</dbReference>
<dbReference type="Pfam" id="PF04783">
    <property type="entry name" value="DUF630"/>
    <property type="match status" value="1"/>
</dbReference>
<sequence length="677" mass="76820">MGCNTSRLDRLPAVALCRDRCKFVDEALRQSYALADAHVAHMEALKTLGPALLCFFDGFDDSDKTSVPSKETKVSVAKSQPPSRSSSSLSSDSDDTHVHVHVHLHSESGAEEAEKEEFQLFSHPRYDYAPFSPPRSGGYSGLKPPSPPPPSGSPWDFLNFFEPYEKYHVPYISSGGDADVAEKEKGEVEKRDVSKSNAENGEAKKKKNKMKKNGDSKEKKVVSEKVEVVLASEQRSDSAKVKSVKGFSEAVKEIQILFERASESGNPILELLDVGKLRYHRKFDLNPVSCKMMHVFTPSSPLGAKCMESPLLGRRMGPECEGVCTDKSLSYANLSSTLKKLCMWEKKLYHEVKAEEKLRMLHQKKCKQLRRMKQKDADAQKIDSVQTFIGILATKMKISIQIVDKISITISKLREEELWPQINRFILTFLGMWRDMQECYKCQYQQIAEAKTLDASSLNRKHGNDHIDATMKLKSEVQKWNLSFLDWIHAQKSHVKALNGWLVRCLLYEPEEVPDDSTPFSPSRIGAPPVFVICNKWSRAVDNLSEKNVIEAVNGFMLRVNELLEKHILDLQQKLTLDKELEKKVKMLDREEQKMLKVVRAREKKMVPVGREDFDELLRGGAVHHADIVDTINLQSGLKQIFSAMERFTDITACLYEELCQQIKQEDHVLGESNKNN</sequence>
<feature type="region of interest" description="Disordered" evidence="1">
    <location>
        <begin position="66"/>
        <end position="96"/>
    </location>
</feature>
<protein>
    <recommendedName>
        <fullName evidence="6">Nitrate regulatory gene2 protein</fullName>
    </recommendedName>
</protein>
<evidence type="ECO:0000313" key="5">
    <source>
        <dbReference type="Proteomes" id="UP001189624"/>
    </source>
</evidence>
<gene>
    <name evidence="4" type="ORF">AYBTSS11_LOCUS25236</name>
</gene>
<evidence type="ECO:0000259" key="3">
    <source>
        <dbReference type="Pfam" id="PF04783"/>
    </source>
</evidence>